<dbReference type="Proteomes" id="UP000582659">
    <property type="component" value="Unassembled WGS sequence"/>
</dbReference>
<feature type="chain" id="PRO_5035399581" evidence="1">
    <location>
        <begin position="20"/>
        <end position="134"/>
    </location>
</feature>
<protein>
    <submittedName>
        <fullName evidence="2">(pine wood nematode) hypothetical protein</fullName>
    </submittedName>
</protein>
<evidence type="ECO:0000313" key="4">
    <source>
        <dbReference type="Proteomes" id="UP000095284"/>
    </source>
</evidence>
<organism evidence="4 6">
    <name type="scientific">Bursaphelenchus xylophilus</name>
    <name type="common">Pinewood nematode worm</name>
    <name type="synonym">Aphelenchoides xylophilus</name>
    <dbReference type="NCBI Taxonomy" id="6326"/>
    <lineage>
        <taxon>Eukaryota</taxon>
        <taxon>Metazoa</taxon>
        <taxon>Ecdysozoa</taxon>
        <taxon>Nematoda</taxon>
        <taxon>Chromadorea</taxon>
        <taxon>Rhabditida</taxon>
        <taxon>Tylenchina</taxon>
        <taxon>Tylenchomorpha</taxon>
        <taxon>Aphelenchoidea</taxon>
        <taxon>Aphelenchoididae</taxon>
        <taxon>Bursaphelenchus</taxon>
    </lineage>
</organism>
<reference evidence="6" key="1">
    <citation type="submission" date="2016-11" db="UniProtKB">
        <authorList>
            <consortium name="WormBaseParasite"/>
        </authorList>
    </citation>
    <scope>IDENTIFICATION</scope>
</reference>
<dbReference type="EMBL" id="CAJFCV020000001">
    <property type="protein sequence ID" value="CAG9082086.1"/>
    <property type="molecule type" value="Genomic_DNA"/>
</dbReference>
<reference evidence="2" key="2">
    <citation type="submission" date="2020-09" db="EMBL/GenBank/DDBJ databases">
        <authorList>
            <person name="Kikuchi T."/>
        </authorList>
    </citation>
    <scope>NUCLEOTIDE SEQUENCE</scope>
    <source>
        <strain evidence="2">Ka4C1</strain>
    </source>
</reference>
<dbReference type="Proteomes" id="UP000659654">
    <property type="component" value="Unassembled WGS sequence"/>
</dbReference>
<keyword evidence="5" id="KW-1185">Reference proteome</keyword>
<name>A0A1I7RVS1_BURXY</name>
<gene>
    <name evidence="2" type="ORF">BXYJ_LOCUS816</name>
    <name evidence="3" type="ORF">BXYJ_LOCUS821</name>
</gene>
<evidence type="ECO:0000313" key="5">
    <source>
        <dbReference type="Proteomes" id="UP000659654"/>
    </source>
</evidence>
<evidence type="ECO:0000313" key="2">
    <source>
        <dbReference type="EMBL" id="CAD5208580.1"/>
    </source>
</evidence>
<accession>A0A1I7RVS1</accession>
<evidence type="ECO:0000313" key="3">
    <source>
        <dbReference type="EMBL" id="CAD5208585.1"/>
    </source>
</evidence>
<dbReference type="Proteomes" id="UP000095284">
    <property type="component" value="Unplaced"/>
</dbReference>
<dbReference type="EMBL" id="CAJFDI010000001">
    <property type="protein sequence ID" value="CAD5208580.1"/>
    <property type="molecule type" value="Genomic_DNA"/>
</dbReference>
<sequence length="134" mass="15598">MRSLIWSLGFFGLFILTSAKVTQWHFQGQVRCEHEKSLEGKRKILFKVVQEHALYSNLVCLNHTIDSSGMFNVSCNATANDNAVIYFYHACDGICRLYYNDRSDKIRIDWNDIVLGKYDIRRDDAECSAEIYEE</sequence>
<evidence type="ECO:0000313" key="6">
    <source>
        <dbReference type="WBParaSite" id="BXY_0483300.1"/>
    </source>
</evidence>
<keyword evidence="1" id="KW-0732">Signal</keyword>
<dbReference type="EMBL" id="CAJFCV020000001">
    <property type="protein sequence ID" value="CAG9082066.1"/>
    <property type="molecule type" value="Genomic_DNA"/>
</dbReference>
<dbReference type="AlphaFoldDB" id="A0A1I7RVS1"/>
<dbReference type="WBParaSite" id="BXY_0483300.1">
    <property type="protein sequence ID" value="BXY_0483300.1"/>
    <property type="gene ID" value="BXY_0483300"/>
</dbReference>
<feature type="signal peptide" evidence="1">
    <location>
        <begin position="1"/>
        <end position="19"/>
    </location>
</feature>
<proteinExistence type="predicted"/>
<dbReference type="EMBL" id="CAJFDI010000001">
    <property type="protein sequence ID" value="CAD5208585.1"/>
    <property type="molecule type" value="Genomic_DNA"/>
</dbReference>
<evidence type="ECO:0000256" key="1">
    <source>
        <dbReference type="SAM" id="SignalP"/>
    </source>
</evidence>